<dbReference type="Gene3D" id="3.10.580.10">
    <property type="entry name" value="CBS-domain"/>
    <property type="match status" value="1"/>
</dbReference>
<evidence type="ECO:0008006" key="3">
    <source>
        <dbReference type="Google" id="ProtNLM"/>
    </source>
</evidence>
<evidence type="ECO:0000313" key="1">
    <source>
        <dbReference type="EMBL" id="RUO26884.1"/>
    </source>
</evidence>
<accession>A0A432W9U2</accession>
<dbReference type="SUPFAM" id="SSF158791">
    <property type="entry name" value="MgtE N-terminal domain-like"/>
    <property type="match status" value="1"/>
</dbReference>
<dbReference type="PANTHER" id="PTHR43773:SF1">
    <property type="entry name" value="MAGNESIUM TRANSPORTER MGTE"/>
    <property type="match status" value="1"/>
</dbReference>
<dbReference type="GO" id="GO:0015095">
    <property type="term" value="F:magnesium ion transmembrane transporter activity"/>
    <property type="evidence" value="ECO:0007669"/>
    <property type="project" value="InterPro"/>
</dbReference>
<comment type="caution">
    <text evidence="1">The sequence shown here is derived from an EMBL/GenBank/DDBJ whole genome shotgun (WGS) entry which is preliminary data.</text>
</comment>
<protein>
    <recommendedName>
        <fullName evidence="3">Magnesium transporter</fullName>
    </recommendedName>
</protein>
<dbReference type="SUPFAM" id="SSF54631">
    <property type="entry name" value="CBS-domain pair"/>
    <property type="match status" value="1"/>
</dbReference>
<sequence length="245" mass="27982">MLFYHHHLTTALHSRLSGSLADEWLKAAAQVDIQHLAEDLLLLDIEDLAARFIELDVSSQLGLIQCFTEEEVAALVKQLRPIARRRLLKQLPLKELARVFGRLPLDIRNAALRHLNRPKQQRFWKYRKAWHKAFSYDPKVSILSLQTSVAEAIDYYYSQAHQSHYLYVVDEHGIFYGVVSGRVLANITKTSAPIGLFVQQACELIVPDHDADFVAHCLSHYQVPELPVVNQHYQLLGVVDIDDLG</sequence>
<dbReference type="Gene3D" id="1.25.60.10">
    <property type="entry name" value="MgtE N-terminal domain-like"/>
    <property type="match status" value="1"/>
</dbReference>
<reference evidence="1 2" key="1">
    <citation type="journal article" date="2011" name="Front. Microbiol.">
        <title>Genomic signatures of strain selection and enhancement in Bacillus atrophaeus var. globigii, a historical biowarfare simulant.</title>
        <authorList>
            <person name="Gibbons H.S."/>
            <person name="Broomall S.M."/>
            <person name="McNew L.A."/>
            <person name="Daligault H."/>
            <person name="Chapman C."/>
            <person name="Bruce D."/>
            <person name="Karavis M."/>
            <person name="Krepps M."/>
            <person name="McGregor P.A."/>
            <person name="Hong C."/>
            <person name="Park K.H."/>
            <person name="Akmal A."/>
            <person name="Feldman A."/>
            <person name="Lin J.S."/>
            <person name="Chang W.E."/>
            <person name="Higgs B.W."/>
            <person name="Demirev P."/>
            <person name="Lindquist J."/>
            <person name="Liem A."/>
            <person name="Fochler E."/>
            <person name="Read T.D."/>
            <person name="Tapia R."/>
            <person name="Johnson S."/>
            <person name="Bishop-Lilly K.A."/>
            <person name="Detter C."/>
            <person name="Han C."/>
            <person name="Sozhamannan S."/>
            <person name="Rosenzweig C.N."/>
            <person name="Skowronski E.W."/>
        </authorList>
    </citation>
    <scope>NUCLEOTIDE SEQUENCE [LARGE SCALE GENOMIC DNA]</scope>
    <source>
        <strain evidence="1 2">MLST1</strain>
    </source>
</reference>
<name>A0A432W9U2_9GAMM</name>
<dbReference type="InterPro" id="IPR038076">
    <property type="entry name" value="MgtE_N_sf"/>
</dbReference>
<keyword evidence="2" id="KW-1185">Reference proteome</keyword>
<dbReference type="Proteomes" id="UP000288293">
    <property type="component" value="Unassembled WGS sequence"/>
</dbReference>
<dbReference type="InterPro" id="IPR046342">
    <property type="entry name" value="CBS_dom_sf"/>
</dbReference>
<evidence type="ECO:0000313" key="2">
    <source>
        <dbReference type="Proteomes" id="UP000288293"/>
    </source>
</evidence>
<dbReference type="InterPro" id="IPR006669">
    <property type="entry name" value="MgtE_transporter"/>
</dbReference>
<gene>
    <name evidence="1" type="ORF">CWE09_09395</name>
</gene>
<dbReference type="OrthoDB" id="9790355at2"/>
<dbReference type="EMBL" id="PIPL01000001">
    <property type="protein sequence ID" value="RUO26884.1"/>
    <property type="molecule type" value="Genomic_DNA"/>
</dbReference>
<proteinExistence type="predicted"/>
<dbReference type="GO" id="GO:0016020">
    <property type="term" value="C:membrane"/>
    <property type="evidence" value="ECO:0007669"/>
    <property type="project" value="InterPro"/>
</dbReference>
<dbReference type="PANTHER" id="PTHR43773">
    <property type="entry name" value="MAGNESIUM TRANSPORTER MGTE"/>
    <property type="match status" value="1"/>
</dbReference>
<dbReference type="RefSeq" id="WP_126803698.1">
    <property type="nucleotide sequence ID" value="NZ_PIPL01000001.1"/>
</dbReference>
<organism evidence="1 2">
    <name type="scientific">Aliidiomarina minuta</name>
    <dbReference type="NCBI Taxonomy" id="880057"/>
    <lineage>
        <taxon>Bacteria</taxon>
        <taxon>Pseudomonadati</taxon>
        <taxon>Pseudomonadota</taxon>
        <taxon>Gammaproteobacteria</taxon>
        <taxon>Alteromonadales</taxon>
        <taxon>Idiomarinaceae</taxon>
        <taxon>Aliidiomarina</taxon>
    </lineage>
</organism>
<dbReference type="AlphaFoldDB" id="A0A432W9U2"/>